<dbReference type="PANTHER" id="PTHR16026">
    <property type="entry name" value="CARTILAGE ACIDIC PROTEIN 1"/>
    <property type="match status" value="1"/>
</dbReference>
<organism evidence="4 5">
    <name type="scientific">Pseudoroseicyclus aestuarii</name>
    <dbReference type="NCBI Taxonomy" id="1795041"/>
    <lineage>
        <taxon>Bacteria</taxon>
        <taxon>Pseudomonadati</taxon>
        <taxon>Pseudomonadota</taxon>
        <taxon>Alphaproteobacteria</taxon>
        <taxon>Rhodobacterales</taxon>
        <taxon>Paracoccaceae</taxon>
        <taxon>Pseudoroseicyclus</taxon>
    </lineage>
</organism>
<dbReference type="InterPro" id="IPR028994">
    <property type="entry name" value="Integrin_alpha_N"/>
</dbReference>
<dbReference type="SUPFAM" id="SSF69318">
    <property type="entry name" value="Integrin alpha N-terminal domain"/>
    <property type="match status" value="1"/>
</dbReference>
<evidence type="ECO:0000256" key="1">
    <source>
        <dbReference type="ARBA" id="ARBA00022729"/>
    </source>
</evidence>
<dbReference type="PANTHER" id="PTHR16026:SF0">
    <property type="entry name" value="CARTILAGE ACIDIC PROTEIN 1"/>
    <property type="match status" value="1"/>
</dbReference>
<keyword evidence="5" id="KW-1185">Reference proteome</keyword>
<evidence type="ECO:0000259" key="3">
    <source>
        <dbReference type="Pfam" id="PF07593"/>
    </source>
</evidence>
<dbReference type="Pfam" id="PF07593">
    <property type="entry name" value="UnbV_ASPIC"/>
    <property type="match status" value="1"/>
</dbReference>
<feature type="domain" description="ASPIC/UnbV" evidence="3">
    <location>
        <begin position="419"/>
        <end position="473"/>
    </location>
</feature>
<dbReference type="InterPro" id="IPR011519">
    <property type="entry name" value="UnbV_ASPIC"/>
</dbReference>
<keyword evidence="1 2" id="KW-0732">Signal</keyword>
<evidence type="ECO:0000256" key="2">
    <source>
        <dbReference type="SAM" id="SignalP"/>
    </source>
</evidence>
<dbReference type="AlphaFoldDB" id="A0A318SXL6"/>
<feature type="chain" id="PRO_5016448537" evidence="2">
    <location>
        <begin position="18"/>
        <end position="492"/>
    </location>
</feature>
<evidence type="ECO:0000313" key="5">
    <source>
        <dbReference type="Proteomes" id="UP000248311"/>
    </source>
</evidence>
<protein>
    <submittedName>
        <fullName evidence="4">VCBS repeat protein</fullName>
    </submittedName>
</protein>
<dbReference type="Proteomes" id="UP000248311">
    <property type="component" value="Unassembled WGS sequence"/>
</dbReference>
<proteinExistence type="predicted"/>
<dbReference type="Pfam" id="PF13517">
    <property type="entry name" value="FG-GAP_3"/>
    <property type="match status" value="2"/>
</dbReference>
<dbReference type="EMBL" id="QJTE01000001">
    <property type="protein sequence ID" value="PYE86163.1"/>
    <property type="molecule type" value="Genomic_DNA"/>
</dbReference>
<dbReference type="InterPro" id="IPR027039">
    <property type="entry name" value="Crtac1"/>
</dbReference>
<sequence>MRGLALALCALPAAAIAQPRFEPVSVPEHQYTGGWEHFVGGGVAVFDCDGDALPEVFLAGGDSPALLLHNDGEMRFSAASFPEMTGVTGAYPIDIDADGHLDLFVLRAGENRVLRGQPRCGFEEAFSIPGGAAWSTAFTAWWQDEGRPHMAVGNYVDRDDPEGPFFACDDNTLIEPAEDGWTASALSPGFCPLSLLAARDARGRQTLRLSNDRQYYVRGGYEQMWDIADRRFLTEADGWAPISIWGMGIASADLTGDGRDEVMLTSMGDQLLQIAQPDGSYAAAPYEIGSYAQRPYRGDDGRPSTGWHAQFEDIDNDGLLDLFIAKGNVDQMPSNAIRDPNNLLMQQPDGSFVEAAMEAGIDSDARARGGALADLDGDGRVDLVVNNRRAPFEVWRNVTEGAGHWLGLDLRQPGGNRDAIGARVTVTARDRSQSRQRVIGGGHAGGQLLPLHFGLGAEEEVSVRVEWPDGTVTGPHPAEAGAVLLLDRSALP</sequence>
<gene>
    <name evidence="4" type="ORF">DFP88_101840</name>
</gene>
<evidence type="ECO:0000313" key="4">
    <source>
        <dbReference type="EMBL" id="PYE86163.1"/>
    </source>
</evidence>
<dbReference type="InterPro" id="IPR013517">
    <property type="entry name" value="FG-GAP"/>
</dbReference>
<dbReference type="OrthoDB" id="1488578at2"/>
<accession>A0A318SXL6</accession>
<feature type="signal peptide" evidence="2">
    <location>
        <begin position="1"/>
        <end position="17"/>
    </location>
</feature>
<dbReference type="Gene3D" id="2.130.10.130">
    <property type="entry name" value="Integrin alpha, N-terminal"/>
    <property type="match status" value="1"/>
</dbReference>
<dbReference type="RefSeq" id="WP_110813156.1">
    <property type="nucleotide sequence ID" value="NZ_QJTE01000001.1"/>
</dbReference>
<name>A0A318SXL6_9RHOB</name>
<comment type="caution">
    <text evidence="4">The sequence shown here is derived from an EMBL/GenBank/DDBJ whole genome shotgun (WGS) entry which is preliminary data.</text>
</comment>
<reference evidence="4 5" key="1">
    <citation type="submission" date="2018-06" db="EMBL/GenBank/DDBJ databases">
        <title>Genomic Encyclopedia of Type Strains, Phase III (KMG-III): the genomes of soil and plant-associated and newly described type strains.</title>
        <authorList>
            <person name="Whitman W."/>
        </authorList>
    </citation>
    <scope>NUCLEOTIDE SEQUENCE [LARGE SCALE GENOMIC DNA]</scope>
    <source>
        <strain evidence="4 5">CECT 9025</strain>
    </source>
</reference>